<name>A0A1V2I9G4_9ACTN</name>
<evidence type="ECO:0000259" key="3">
    <source>
        <dbReference type="Pfam" id="PF02894"/>
    </source>
</evidence>
<dbReference type="PANTHER" id="PTHR43377">
    <property type="entry name" value="BILIVERDIN REDUCTASE A"/>
    <property type="match status" value="1"/>
</dbReference>
<dbReference type="OrthoDB" id="179913at2"/>
<proteinExistence type="inferred from homology"/>
<dbReference type="Pfam" id="PF01408">
    <property type="entry name" value="GFO_IDH_MocA"/>
    <property type="match status" value="1"/>
</dbReference>
<dbReference type="RefSeq" id="WP_076818344.1">
    <property type="nucleotide sequence ID" value="NZ_MOMC01000036.1"/>
</dbReference>
<dbReference type="Gene3D" id="3.40.50.720">
    <property type="entry name" value="NAD(P)-binding Rossmann-like Domain"/>
    <property type="match status" value="1"/>
</dbReference>
<dbReference type="Pfam" id="PF02894">
    <property type="entry name" value="GFO_IDH_MocA_C"/>
    <property type="match status" value="1"/>
</dbReference>
<evidence type="ECO:0000256" key="1">
    <source>
        <dbReference type="ARBA" id="ARBA00010928"/>
    </source>
</evidence>
<dbReference type="Gene3D" id="3.30.360.10">
    <property type="entry name" value="Dihydrodipicolinate Reductase, domain 2"/>
    <property type="match status" value="1"/>
</dbReference>
<dbReference type="InterPro" id="IPR000683">
    <property type="entry name" value="Gfo/Idh/MocA-like_OxRdtase_N"/>
</dbReference>
<feature type="domain" description="Gfo/Idh/MocA-like oxidoreductase N-terminal" evidence="2">
    <location>
        <begin position="4"/>
        <end position="123"/>
    </location>
</feature>
<dbReference type="InterPro" id="IPR036291">
    <property type="entry name" value="NAD(P)-bd_dom_sf"/>
</dbReference>
<feature type="domain" description="Gfo/Idh/MocA-like oxidoreductase C-terminal" evidence="3">
    <location>
        <begin position="165"/>
        <end position="335"/>
    </location>
</feature>
<dbReference type="SUPFAM" id="SSF55347">
    <property type="entry name" value="Glyceraldehyde-3-phosphate dehydrogenase-like, C-terminal domain"/>
    <property type="match status" value="1"/>
</dbReference>
<comment type="similarity">
    <text evidence="1">Belongs to the Gfo/Idh/MocA family.</text>
</comment>
<dbReference type="InterPro" id="IPR004104">
    <property type="entry name" value="Gfo/Idh/MocA-like_OxRdtase_C"/>
</dbReference>
<dbReference type="GO" id="GO:0000166">
    <property type="term" value="F:nucleotide binding"/>
    <property type="evidence" value="ECO:0007669"/>
    <property type="project" value="InterPro"/>
</dbReference>
<evidence type="ECO:0000259" key="2">
    <source>
        <dbReference type="Pfam" id="PF01408"/>
    </source>
</evidence>
<comment type="caution">
    <text evidence="4">The sequence shown here is derived from an EMBL/GenBank/DDBJ whole genome shotgun (WGS) entry which is preliminary data.</text>
</comment>
<dbReference type="InterPro" id="IPR051450">
    <property type="entry name" value="Gfo/Idh/MocA_Oxidoreductases"/>
</dbReference>
<keyword evidence="5" id="KW-1185">Reference proteome</keyword>
<evidence type="ECO:0000313" key="5">
    <source>
        <dbReference type="Proteomes" id="UP000188929"/>
    </source>
</evidence>
<protein>
    <submittedName>
        <fullName evidence="4">Oxidoreductase</fullName>
    </submittedName>
</protein>
<accession>A0A1V2I9G4</accession>
<dbReference type="Proteomes" id="UP000188929">
    <property type="component" value="Unassembled WGS sequence"/>
</dbReference>
<reference evidence="5" key="1">
    <citation type="submission" date="2016-10" db="EMBL/GenBank/DDBJ databases">
        <title>Frankia sp. NRRL B-16386 Genome sequencing.</title>
        <authorList>
            <person name="Ghodhbane-Gtari F."/>
            <person name="Swanson E."/>
            <person name="Gueddou A."/>
            <person name="Hezbri K."/>
            <person name="Ktari K."/>
            <person name="Nouioui I."/>
            <person name="Morris K."/>
            <person name="Simpson S."/>
            <person name="Abebe-Akele F."/>
            <person name="Thomas K."/>
            <person name="Gtari M."/>
            <person name="Tisa L.S."/>
        </authorList>
    </citation>
    <scope>NUCLEOTIDE SEQUENCE [LARGE SCALE GENOMIC DNA]</scope>
    <source>
        <strain evidence="5">NRRL B-16386</strain>
    </source>
</reference>
<gene>
    <name evidence="4" type="ORF">BL253_18070</name>
</gene>
<dbReference type="AlphaFoldDB" id="A0A1V2I9G4"/>
<dbReference type="EMBL" id="MOMC01000036">
    <property type="protein sequence ID" value="ONH28984.1"/>
    <property type="molecule type" value="Genomic_DNA"/>
</dbReference>
<dbReference type="SUPFAM" id="SSF51735">
    <property type="entry name" value="NAD(P)-binding Rossmann-fold domains"/>
    <property type="match status" value="1"/>
</dbReference>
<dbReference type="STRING" id="1834516.BL253_18070"/>
<organism evidence="4 5">
    <name type="scientific">Pseudofrankia asymbiotica</name>
    <dbReference type="NCBI Taxonomy" id="1834516"/>
    <lineage>
        <taxon>Bacteria</taxon>
        <taxon>Bacillati</taxon>
        <taxon>Actinomycetota</taxon>
        <taxon>Actinomycetes</taxon>
        <taxon>Frankiales</taxon>
        <taxon>Frankiaceae</taxon>
        <taxon>Pseudofrankia</taxon>
    </lineage>
</organism>
<dbReference type="PANTHER" id="PTHR43377:SF6">
    <property type="entry name" value="GFO_IDH_MOCA-LIKE OXIDOREDUCTASE N-TERMINAL DOMAIN-CONTAINING PROTEIN"/>
    <property type="match status" value="1"/>
</dbReference>
<sequence length="349" mass="37227">MPPFGVAVVGAGYWGPNLVRNFATSPLWRLRWACDFNTERARAIVRHLDDVRVTADIADVLSDPDVAAVAIATPAATHTELALACVEAGKHVLVEKPLAATAADGVKVVEAAAAAGVVLMCDHTYCYTPSVAKIHELTHGGELGDIQYVDSVRINLGLIQPDVDVFWDLAPHDLSILDFVLPPEAAPLSVAAVGADPVNAGRSCVGFLAMPLLNGGIAHIHVNWLSPTKIRKTVVGGSRKMIVWDDLEPSQRVSVYDKGVDVVDAPEDARTRRLVSYRVGDMIAPALVETEALQNVVTEFADAIRSGRPPRTDGWAGLRVLRMLEAATRSTEAGGQAIALTTEREGSTP</sequence>
<evidence type="ECO:0000313" key="4">
    <source>
        <dbReference type="EMBL" id="ONH28984.1"/>
    </source>
</evidence>